<comment type="caution">
    <text evidence="1">The sequence shown here is derived from an EMBL/GenBank/DDBJ whole genome shotgun (WGS) entry which is preliminary data.</text>
</comment>
<dbReference type="EMBL" id="CM020618">
    <property type="protein sequence ID" value="KAK1857734.1"/>
    <property type="molecule type" value="Genomic_DNA"/>
</dbReference>
<dbReference type="Proteomes" id="UP000798662">
    <property type="component" value="Chromosome 1"/>
</dbReference>
<sequence length="885" mass="91932">MASRWRGGSLTRKGREQAAREQAAREQAAREQAAREEPFFTACRDGDVAAVVAAVDSDQSLVRCENSDGYTALVLATSLGRQDVVAALLGAGASVDAVDNVGWTALHRAASAGHVEVVAALLGAGASVDAVDNVGCTALHRAASAGHVEVVAALLGAGASVDAIDNVGCTALHGAASAGHKEVVAALLGAGASVDAVDIFRCTALHGAASAGHKEVVAALLGAEASVDAVDIDGWMALFRAALAGHVEVVAALLGAGASVDAVHNDGWTALHGAATAGHKEVVSVLLKAGANVNGTEHMRPLASAMQNEHVETVKVLVAWGAATDEGMGPSGPRALRKRGAKVMRKALDETPKMTAEAREKAMTEWQTSNKATVVRVARQTAADRALGRLQEIHNGFFQDPSTLTRRALKEQVTPSLILDVRCLRLAHRVLVFADRVGLFAGRDGGAKEALRKELYERVYRPVLGCREKVDEHLIAALIDDAAKNGLVAPMHVSIMTTALTLRAAVYSELQRINRRLNLLEDVVEHMGQHLYDTMDELRKLKLDLRDKEAHERNVALAKSLVKLGLSLAPIVGSALNVGVDAAVALTESASGAVGAAYQHLADPSNIEAARLVLQGIREAKEHLTAEQGEELQKFVKQLDPFQSLEAVEKELSWAAKELKQLTGAEAGGAGDDAPAPDEIKWAKPKEVATDVGIEHGVDWPARKGRGNAAEKRACHPAGSHGADRAGPSSAPRPAPSSPTAPPGVGAAAGTVKASPACAAPSVPATPVPSAVAARRLASPVPPPSGIPQPPAGSPGATTQAPAARENPFGSGYFADVMAWDCATVASKLAAYITGIDSPAERDEFHADVRANAKEHGMAGGCIARCRNAAVVERTTACLLGSWTR</sequence>
<reference evidence="1" key="1">
    <citation type="submission" date="2019-11" db="EMBL/GenBank/DDBJ databases">
        <title>Nori genome reveals adaptations in red seaweeds to the harsh intertidal environment.</title>
        <authorList>
            <person name="Wang D."/>
            <person name="Mao Y."/>
        </authorList>
    </citation>
    <scope>NUCLEOTIDE SEQUENCE</scope>
    <source>
        <tissue evidence="1">Gametophyte</tissue>
    </source>
</reference>
<keyword evidence="2" id="KW-1185">Reference proteome</keyword>
<proteinExistence type="predicted"/>
<organism evidence="1 2">
    <name type="scientific">Pyropia yezoensis</name>
    <name type="common">Susabi-nori</name>
    <name type="synonym">Porphyra yezoensis</name>
    <dbReference type="NCBI Taxonomy" id="2788"/>
    <lineage>
        <taxon>Eukaryota</taxon>
        <taxon>Rhodophyta</taxon>
        <taxon>Bangiophyceae</taxon>
        <taxon>Bangiales</taxon>
        <taxon>Bangiaceae</taxon>
        <taxon>Pyropia</taxon>
    </lineage>
</organism>
<evidence type="ECO:0000313" key="1">
    <source>
        <dbReference type="EMBL" id="KAK1857734.1"/>
    </source>
</evidence>
<accession>A0ACC3BII7</accession>
<evidence type="ECO:0000313" key="2">
    <source>
        <dbReference type="Proteomes" id="UP000798662"/>
    </source>
</evidence>
<protein>
    <submittedName>
        <fullName evidence="1">Uncharacterized protein</fullName>
    </submittedName>
</protein>
<name>A0ACC3BII7_PYRYE</name>
<gene>
    <name evidence="1" type="ORF">I4F81_000349</name>
</gene>